<evidence type="ECO:0000256" key="2">
    <source>
        <dbReference type="ARBA" id="ARBA00022801"/>
    </source>
</evidence>
<evidence type="ECO:0000256" key="3">
    <source>
        <dbReference type="PIRSR" id="PIRSR633199-1"/>
    </source>
</evidence>
<dbReference type="GO" id="GO:0016403">
    <property type="term" value="F:dimethylargininase activity"/>
    <property type="evidence" value="ECO:0007669"/>
    <property type="project" value="TreeGrafter"/>
</dbReference>
<dbReference type="GO" id="GO:0006525">
    <property type="term" value="P:arginine metabolic process"/>
    <property type="evidence" value="ECO:0007669"/>
    <property type="project" value="TreeGrafter"/>
</dbReference>
<dbReference type="AlphaFoldDB" id="A0A1M6WRE5"/>
<feature type="active site" description="Nucleophile" evidence="3">
    <location>
        <position position="290"/>
    </location>
</feature>
<dbReference type="GO" id="GO:0045429">
    <property type="term" value="P:positive regulation of nitric oxide biosynthetic process"/>
    <property type="evidence" value="ECO:0007669"/>
    <property type="project" value="TreeGrafter"/>
</dbReference>
<dbReference type="GO" id="GO:0016597">
    <property type="term" value="F:amino acid binding"/>
    <property type="evidence" value="ECO:0007669"/>
    <property type="project" value="TreeGrafter"/>
</dbReference>
<gene>
    <name evidence="4" type="ORF">SAMN04488087_2398</name>
</gene>
<evidence type="ECO:0000313" key="4">
    <source>
        <dbReference type="EMBL" id="SHK96236.1"/>
    </source>
</evidence>
<dbReference type="GO" id="GO:0000052">
    <property type="term" value="P:citrulline metabolic process"/>
    <property type="evidence" value="ECO:0007669"/>
    <property type="project" value="TreeGrafter"/>
</dbReference>
<dbReference type="Pfam" id="PF19420">
    <property type="entry name" value="DDAH_eukar"/>
    <property type="match status" value="1"/>
</dbReference>
<dbReference type="Gene3D" id="3.75.10.10">
    <property type="entry name" value="L-arginine/glycine Amidinotransferase, Chain A"/>
    <property type="match status" value="1"/>
</dbReference>
<protein>
    <submittedName>
        <fullName evidence="4">N-Dimethylarginine dimethylaminohydrolase</fullName>
    </submittedName>
</protein>
<feature type="active site" description="Proton donor" evidence="3">
    <location>
        <position position="194"/>
    </location>
</feature>
<dbReference type="RefSeq" id="WP_072716206.1">
    <property type="nucleotide sequence ID" value="NZ_FRAU01000009.1"/>
</dbReference>
<name>A0A1M6WRE5_9BACT</name>
<dbReference type="EMBL" id="FRAU01000009">
    <property type="protein sequence ID" value="SHK96236.1"/>
    <property type="molecule type" value="Genomic_DNA"/>
</dbReference>
<evidence type="ECO:0000256" key="1">
    <source>
        <dbReference type="ARBA" id="ARBA00008532"/>
    </source>
</evidence>
<evidence type="ECO:0000313" key="5">
    <source>
        <dbReference type="Proteomes" id="UP000185812"/>
    </source>
</evidence>
<proteinExistence type="inferred from homology"/>
<dbReference type="PANTHER" id="PTHR12737">
    <property type="entry name" value="DIMETHYLARGININE DIMETHYLAMINOHYDROLASE"/>
    <property type="match status" value="1"/>
</dbReference>
<dbReference type="STRING" id="633813.SAMN04488087_2398"/>
<dbReference type="InterPro" id="IPR033199">
    <property type="entry name" value="DDAH-like"/>
</dbReference>
<keyword evidence="2 4" id="KW-0378">Hydrolase</keyword>
<accession>A0A1M6WRE5</accession>
<dbReference type="SUPFAM" id="SSF55909">
    <property type="entry name" value="Pentein"/>
    <property type="match status" value="1"/>
</dbReference>
<organism evidence="4 5">
    <name type="scientific">Rhodothermus profundi</name>
    <dbReference type="NCBI Taxonomy" id="633813"/>
    <lineage>
        <taxon>Bacteria</taxon>
        <taxon>Pseudomonadati</taxon>
        <taxon>Rhodothermota</taxon>
        <taxon>Rhodothermia</taxon>
        <taxon>Rhodothermales</taxon>
        <taxon>Rhodothermaceae</taxon>
        <taxon>Rhodothermus</taxon>
    </lineage>
</organism>
<dbReference type="OrthoDB" id="9807502at2"/>
<reference evidence="5" key="1">
    <citation type="submission" date="2016-11" db="EMBL/GenBank/DDBJ databases">
        <authorList>
            <person name="Varghese N."/>
            <person name="Submissions S."/>
        </authorList>
    </citation>
    <scope>NUCLEOTIDE SEQUENCE [LARGE SCALE GENOMIC DNA]</scope>
    <source>
        <strain evidence="5">DSM 22212</strain>
    </source>
</reference>
<comment type="similarity">
    <text evidence="1">Belongs to the DDAH family.</text>
</comment>
<sequence length="296" mass="33452">MRYLKADQLDFTIETTPPMPLPRRVLMVTPDHFDVVYVINPHMEGHVGQIDRTLARQQWEALRDTYQKLGFDVHVLEGAPGLPDMVFCANQTLPFLQENGQRGVVLSRMHAPQRRAEVPYLARFFEAQGYTLRSIPEDVPGSFEGMGDALWHPGHALLWGGYGFRTDPAVYEWLAQTLGVRVITLHLTDPDFYHLDTCLSLLDAGTALYVPAAFDDEGRALLHRLIPHLIEVPEREARELLACNAHCPDGRHVLIQRGCTETIARLRAAGFEPIELETSEFLKSGGSVFCMKLMFF</sequence>
<dbReference type="Proteomes" id="UP000185812">
    <property type="component" value="Unassembled WGS sequence"/>
</dbReference>
<dbReference type="PANTHER" id="PTHR12737:SF9">
    <property type="entry name" value="DIMETHYLARGININASE"/>
    <property type="match status" value="1"/>
</dbReference>
<keyword evidence="5" id="KW-1185">Reference proteome</keyword>